<keyword evidence="1" id="KW-0732">Signal</keyword>
<feature type="chain" id="PRO_5020658864" evidence="1">
    <location>
        <begin position="29"/>
        <end position="88"/>
    </location>
</feature>
<evidence type="ECO:0000256" key="1">
    <source>
        <dbReference type="SAM" id="SignalP"/>
    </source>
</evidence>
<gene>
    <name evidence="2" type="ORF">E6W36_05755</name>
</gene>
<dbReference type="EMBL" id="CP039704">
    <property type="protein sequence ID" value="QCI79240.1"/>
    <property type="molecule type" value="Genomic_DNA"/>
</dbReference>
<name>A0A4D7C651_9SPHN</name>
<organism evidence="2 3">
    <name type="scientific">Hankyongella ginsenosidimutans</name>
    <dbReference type="NCBI Taxonomy" id="1763828"/>
    <lineage>
        <taxon>Bacteria</taxon>
        <taxon>Pseudomonadati</taxon>
        <taxon>Pseudomonadota</taxon>
        <taxon>Alphaproteobacteria</taxon>
        <taxon>Sphingomonadales</taxon>
        <taxon>Sphingomonadaceae</taxon>
        <taxon>Hankyongella</taxon>
    </lineage>
</organism>
<feature type="signal peptide" evidence="1">
    <location>
        <begin position="1"/>
        <end position="28"/>
    </location>
</feature>
<accession>A0A4D7C651</accession>
<dbReference type="Proteomes" id="UP000298714">
    <property type="component" value="Chromosome"/>
</dbReference>
<evidence type="ECO:0000313" key="3">
    <source>
        <dbReference type="Proteomes" id="UP000298714"/>
    </source>
</evidence>
<evidence type="ECO:0000313" key="2">
    <source>
        <dbReference type="EMBL" id="QCI79240.1"/>
    </source>
</evidence>
<keyword evidence="3" id="KW-1185">Reference proteome</keyword>
<proteinExistence type="predicted"/>
<protein>
    <submittedName>
        <fullName evidence="2">Uncharacterized protein</fullName>
    </submittedName>
</protein>
<reference evidence="3" key="1">
    <citation type="submission" date="2019-04" db="EMBL/GenBank/DDBJ databases">
        <title>Complete genome sequence of Sphingomonas sp. W1-2-3.</title>
        <authorList>
            <person name="Im W.T."/>
        </authorList>
    </citation>
    <scope>NUCLEOTIDE SEQUENCE [LARGE SCALE GENOMIC DNA]</scope>
    <source>
        <strain evidence="3">W1-2-3</strain>
    </source>
</reference>
<sequence>MNLRWTPMCRFLGFLALVLSVAAEPAHAQRGDADAAYGDVQAGRILPLGRSSRASPRPVWSMAIMSGRITMRASGCIGSPSAPATGSR</sequence>
<dbReference type="RefSeq" id="WP_222874070.1">
    <property type="nucleotide sequence ID" value="NZ_CP039704.1"/>
</dbReference>
<dbReference type="AlphaFoldDB" id="A0A4D7C651"/>
<dbReference type="KEGG" id="hgn:E6W36_05755"/>